<organism evidence="2 3">
    <name type="scientific">Kaistia defluvii</name>
    <dbReference type="NCBI Taxonomy" id="410841"/>
    <lineage>
        <taxon>Bacteria</taxon>
        <taxon>Pseudomonadati</taxon>
        <taxon>Pseudomonadota</taxon>
        <taxon>Alphaproteobacteria</taxon>
        <taxon>Hyphomicrobiales</taxon>
        <taxon>Kaistiaceae</taxon>
        <taxon>Kaistia</taxon>
    </lineage>
</organism>
<dbReference type="Pfam" id="PF12697">
    <property type="entry name" value="Abhydrolase_6"/>
    <property type="match status" value="1"/>
</dbReference>
<dbReference type="RefSeq" id="WP_354548569.1">
    <property type="nucleotide sequence ID" value="NZ_JBEPSM010000001.1"/>
</dbReference>
<dbReference type="SUPFAM" id="SSF53474">
    <property type="entry name" value="alpha/beta-Hydrolases"/>
    <property type="match status" value="1"/>
</dbReference>
<sequence length="273" mass="29249">MTIPTSTIQTSHGDIAYRETSGTGTAVLLIHGNSSSGAVFRNQMNGPLGERYRIIAPDLPGHGASSDAIDPKRSYSMEGYADAMTEFLGLLGIEKAIVFGWSLGGHIGLEMIDRYPGLLGLMITGTPPVSAAEVGLGFKPSEHMGLAGKQDFSDADVEAYARSTCGEPFESFLLDTVARTDGRARRLMFESFAAGTGRDQSAIVGGPTPPIAVLNGLDEPFVNTEFVANVTYSNLWEGKAHELDNSGHAPFWDAPDRFDPIFARFLESVDDRA</sequence>
<gene>
    <name evidence="2" type="ORF">ABIE08_000541</name>
</gene>
<dbReference type="Gene3D" id="3.40.50.1820">
    <property type="entry name" value="alpha/beta hydrolase"/>
    <property type="match status" value="1"/>
</dbReference>
<name>A0ABV2QUF1_9HYPH</name>
<evidence type="ECO:0000259" key="1">
    <source>
        <dbReference type="Pfam" id="PF12697"/>
    </source>
</evidence>
<dbReference type="InterPro" id="IPR050266">
    <property type="entry name" value="AB_hydrolase_sf"/>
</dbReference>
<reference evidence="2 3" key="1">
    <citation type="submission" date="2024-06" db="EMBL/GenBank/DDBJ databases">
        <title>Sorghum-associated microbial communities from plants grown in Nebraska, USA.</title>
        <authorList>
            <person name="Schachtman D."/>
        </authorList>
    </citation>
    <scope>NUCLEOTIDE SEQUENCE [LARGE SCALE GENOMIC DNA]</scope>
    <source>
        <strain evidence="2 3">3207</strain>
    </source>
</reference>
<feature type="domain" description="AB hydrolase-1" evidence="1">
    <location>
        <begin position="27"/>
        <end position="258"/>
    </location>
</feature>
<dbReference type="InterPro" id="IPR029058">
    <property type="entry name" value="AB_hydrolase_fold"/>
</dbReference>
<proteinExistence type="predicted"/>
<dbReference type="PRINTS" id="PR00111">
    <property type="entry name" value="ABHYDROLASE"/>
</dbReference>
<keyword evidence="3" id="KW-1185">Reference proteome</keyword>
<comment type="caution">
    <text evidence="2">The sequence shown here is derived from an EMBL/GenBank/DDBJ whole genome shotgun (WGS) entry which is preliminary data.</text>
</comment>
<dbReference type="PANTHER" id="PTHR43798">
    <property type="entry name" value="MONOACYLGLYCEROL LIPASE"/>
    <property type="match status" value="1"/>
</dbReference>
<evidence type="ECO:0000313" key="3">
    <source>
        <dbReference type="Proteomes" id="UP001549321"/>
    </source>
</evidence>
<dbReference type="EMBL" id="JBEPSM010000001">
    <property type="protein sequence ID" value="MET4632628.1"/>
    <property type="molecule type" value="Genomic_DNA"/>
</dbReference>
<evidence type="ECO:0000313" key="2">
    <source>
        <dbReference type="EMBL" id="MET4632628.1"/>
    </source>
</evidence>
<dbReference type="Proteomes" id="UP001549321">
    <property type="component" value="Unassembled WGS sequence"/>
</dbReference>
<protein>
    <submittedName>
        <fullName evidence="2">Pimeloyl-ACP methyl ester carboxylesterase</fullName>
    </submittedName>
</protein>
<accession>A0ABV2QUF1</accession>
<dbReference type="InterPro" id="IPR000073">
    <property type="entry name" value="AB_hydrolase_1"/>
</dbReference>